<evidence type="ECO:0000313" key="2">
    <source>
        <dbReference type="Proteomes" id="UP000195918"/>
    </source>
</evidence>
<organism evidence="1 2">
    <name type="scientific">Vagococcus fluvialis bH819</name>
    <dbReference type="NCBI Taxonomy" id="1255619"/>
    <lineage>
        <taxon>Bacteria</taxon>
        <taxon>Bacillati</taxon>
        <taxon>Bacillota</taxon>
        <taxon>Bacilli</taxon>
        <taxon>Lactobacillales</taxon>
        <taxon>Enterococcaceae</taxon>
        <taxon>Vagococcus</taxon>
    </lineage>
</organism>
<name>A0A1X8XKY9_9ENTE</name>
<keyword evidence="2" id="KW-1185">Reference proteome</keyword>
<evidence type="ECO:0008006" key="3">
    <source>
        <dbReference type="Google" id="ProtNLM"/>
    </source>
</evidence>
<gene>
    <name evidence="1" type="ORF">FM121_00250</name>
</gene>
<sequence length="100" mass="11697">MTQEEYLLVCLMEECSEISQAAAKALRFGLEDTHPERVDKTNELELLTEFYQLLTVMDMLQENGKIKKFSPTEIQEIKDKKKSKLIEYMSYSQDKGKLIE</sequence>
<evidence type="ECO:0000313" key="1">
    <source>
        <dbReference type="EMBL" id="SLM84489.1"/>
    </source>
</evidence>
<dbReference type="RefSeq" id="WP_086950152.1">
    <property type="nucleotide sequence ID" value="NZ_FWFD01000002.1"/>
</dbReference>
<dbReference type="AlphaFoldDB" id="A0A1X8XKY9"/>
<accession>A0A1X8XKY9</accession>
<reference evidence="2" key="1">
    <citation type="submission" date="2017-02" db="EMBL/GenBank/DDBJ databases">
        <authorList>
            <person name="Dridi B."/>
        </authorList>
    </citation>
    <scope>NUCLEOTIDE SEQUENCE [LARGE SCALE GENOMIC DNA]</scope>
    <source>
        <strain evidence="2">bH819</strain>
    </source>
</reference>
<protein>
    <recommendedName>
        <fullName evidence="3">NTP pyrophosphohydrolase MazG putative catalytic core domain-containing protein</fullName>
    </recommendedName>
</protein>
<dbReference type="EMBL" id="FWFD01000002">
    <property type="protein sequence ID" value="SLM84489.1"/>
    <property type="molecule type" value="Genomic_DNA"/>
</dbReference>
<dbReference type="OrthoDB" id="2189127at2"/>
<proteinExistence type="predicted"/>
<dbReference type="Proteomes" id="UP000195918">
    <property type="component" value="Unassembled WGS sequence"/>
</dbReference>